<dbReference type="STRING" id="8005.ENSEEEP00000006500"/>
<evidence type="ECO:0000313" key="2">
    <source>
        <dbReference type="Proteomes" id="UP000314983"/>
    </source>
</evidence>
<dbReference type="Ensembl" id="ENSEEET00000006591.2">
    <property type="protein sequence ID" value="ENSEEEP00000006500.2"/>
    <property type="gene ID" value="ENSEEEG00000003442.2"/>
</dbReference>
<reference evidence="1" key="3">
    <citation type="submission" date="2020-05" db="EMBL/GenBank/DDBJ databases">
        <title>Electrophorus electricus (electric eel) genome, fEleEle1, primary haplotype.</title>
        <authorList>
            <person name="Myers G."/>
            <person name="Meyer A."/>
            <person name="Fedrigo O."/>
            <person name="Formenti G."/>
            <person name="Rhie A."/>
            <person name="Tracey A."/>
            <person name="Sims Y."/>
            <person name="Jarvis E.D."/>
        </authorList>
    </citation>
    <scope>NUCLEOTIDE SEQUENCE [LARGE SCALE GENOMIC DNA]</scope>
</reference>
<evidence type="ECO:0000313" key="1">
    <source>
        <dbReference type="Ensembl" id="ENSEEEP00000006500.2"/>
    </source>
</evidence>
<dbReference type="GeneTree" id="ENSGT01030000234970"/>
<reference evidence="1" key="5">
    <citation type="submission" date="2025-09" db="UniProtKB">
        <authorList>
            <consortium name="Ensembl"/>
        </authorList>
    </citation>
    <scope>IDENTIFICATION</scope>
</reference>
<dbReference type="InterPro" id="IPR036397">
    <property type="entry name" value="RNaseH_sf"/>
</dbReference>
<dbReference type="Proteomes" id="UP000314983">
    <property type="component" value="Chromosome 1"/>
</dbReference>
<dbReference type="OMA" id="TIMEWSA"/>
<reference evidence="2" key="1">
    <citation type="journal article" date="2014" name="Science">
        <title>Nonhuman genetics. Genomic basis for the convergent evolution of electric organs.</title>
        <authorList>
            <person name="Gallant J.R."/>
            <person name="Traeger L.L."/>
            <person name="Volkening J.D."/>
            <person name="Moffett H."/>
            <person name="Chen P.H."/>
            <person name="Novina C.D."/>
            <person name="Phillips G.N.Jr."/>
            <person name="Anand R."/>
            <person name="Wells G.B."/>
            <person name="Pinch M."/>
            <person name="Guth R."/>
            <person name="Unguez G.A."/>
            <person name="Albert J.S."/>
            <person name="Zakon H.H."/>
            <person name="Samanta M.P."/>
            <person name="Sussman M.R."/>
        </authorList>
    </citation>
    <scope>NUCLEOTIDE SEQUENCE [LARGE SCALE GENOMIC DNA]</scope>
</reference>
<reference evidence="1" key="4">
    <citation type="submission" date="2025-08" db="UniProtKB">
        <authorList>
            <consortium name="Ensembl"/>
        </authorList>
    </citation>
    <scope>IDENTIFICATION</scope>
</reference>
<name>A0A4W4E5G3_ELEEL</name>
<organism evidence="1 2">
    <name type="scientific">Electrophorus electricus</name>
    <name type="common">Electric eel</name>
    <name type="synonym">Gymnotus electricus</name>
    <dbReference type="NCBI Taxonomy" id="8005"/>
    <lineage>
        <taxon>Eukaryota</taxon>
        <taxon>Metazoa</taxon>
        <taxon>Chordata</taxon>
        <taxon>Craniata</taxon>
        <taxon>Vertebrata</taxon>
        <taxon>Euteleostomi</taxon>
        <taxon>Actinopterygii</taxon>
        <taxon>Neopterygii</taxon>
        <taxon>Teleostei</taxon>
        <taxon>Ostariophysi</taxon>
        <taxon>Gymnotiformes</taxon>
        <taxon>Gymnotoidei</taxon>
        <taxon>Gymnotidae</taxon>
        <taxon>Electrophorus</taxon>
    </lineage>
</organism>
<reference evidence="2" key="2">
    <citation type="journal article" date="2017" name="Sci. Adv.">
        <title>A tail of two voltages: Proteomic comparison of the three electric organs of the electric eel.</title>
        <authorList>
            <person name="Traeger L.L."/>
            <person name="Sabat G."/>
            <person name="Barrett-Wilt G.A."/>
            <person name="Wells G.B."/>
            <person name="Sussman M.R."/>
        </authorList>
    </citation>
    <scope>NUCLEOTIDE SEQUENCE [LARGE SCALE GENOMIC DNA]</scope>
</reference>
<protein>
    <submittedName>
        <fullName evidence="1">Uncharacterized protein</fullName>
    </submittedName>
</protein>
<keyword evidence="2" id="KW-1185">Reference proteome</keyword>
<dbReference type="Gene3D" id="3.30.420.10">
    <property type="entry name" value="Ribonuclease H-like superfamily/Ribonuclease H"/>
    <property type="match status" value="1"/>
</dbReference>
<sequence length="95" mass="11024">PTFMTCMLLGLSASWFQTNKIKVMEWPDQSPVLNPRESLWEGHQNAVSEAKPRNAEELWKAVKSSWAGIPVHRCQKLVDSMQHRCEAVLKQWLYN</sequence>
<dbReference type="GO" id="GO:0003676">
    <property type="term" value="F:nucleic acid binding"/>
    <property type="evidence" value="ECO:0007669"/>
    <property type="project" value="InterPro"/>
</dbReference>
<accession>A0A4W4E5G3</accession>
<dbReference type="AlphaFoldDB" id="A0A4W4E5G3"/>
<proteinExistence type="predicted"/>